<dbReference type="GO" id="GO:0008270">
    <property type="term" value="F:zinc ion binding"/>
    <property type="evidence" value="ECO:0007669"/>
    <property type="project" value="UniProtKB-KW"/>
</dbReference>
<evidence type="ECO:0000313" key="9">
    <source>
        <dbReference type="Proteomes" id="UP000311382"/>
    </source>
</evidence>
<dbReference type="SUPFAM" id="SSF57667">
    <property type="entry name" value="beta-beta-alpha zinc fingers"/>
    <property type="match status" value="1"/>
</dbReference>
<keyword evidence="4" id="KW-0862">Zinc</keyword>
<feature type="region of interest" description="Disordered" evidence="6">
    <location>
        <begin position="163"/>
        <end position="217"/>
    </location>
</feature>
<evidence type="ECO:0000259" key="7">
    <source>
        <dbReference type="PROSITE" id="PS00028"/>
    </source>
</evidence>
<comment type="caution">
    <text evidence="8">The sequence shown here is derived from an EMBL/GenBank/DDBJ whole genome shotgun (WGS) entry which is preliminary data.</text>
</comment>
<dbReference type="PANTHER" id="PTHR23215">
    <property type="entry name" value="ZINC FINGER PROTEIN 207"/>
    <property type="match status" value="1"/>
</dbReference>
<dbReference type="InterPro" id="IPR013087">
    <property type="entry name" value="Znf_C2H2_type"/>
</dbReference>
<feature type="domain" description="C2H2-type" evidence="7">
    <location>
        <begin position="41"/>
        <end position="62"/>
    </location>
</feature>
<dbReference type="GO" id="GO:0005634">
    <property type="term" value="C:nucleus"/>
    <property type="evidence" value="ECO:0007669"/>
    <property type="project" value="UniProtKB-SubCell"/>
</dbReference>
<accession>A0A5C5FQF0</accession>
<feature type="compositionally biased region" description="Pro residues" evidence="6">
    <location>
        <begin position="196"/>
        <end position="207"/>
    </location>
</feature>
<gene>
    <name evidence="8" type="ORF">DMC30DRAFT_418768</name>
</gene>
<dbReference type="CDD" id="cd20908">
    <property type="entry name" value="SUF4-like"/>
    <property type="match status" value="1"/>
</dbReference>
<evidence type="ECO:0000256" key="1">
    <source>
        <dbReference type="ARBA" id="ARBA00004123"/>
    </source>
</evidence>
<dbReference type="OrthoDB" id="1306014at2759"/>
<evidence type="ECO:0000256" key="4">
    <source>
        <dbReference type="ARBA" id="ARBA00022833"/>
    </source>
</evidence>
<dbReference type="PANTHER" id="PTHR23215:SF0">
    <property type="entry name" value="BUB3-INTERACTING AND GLEBS MOTIF-CONTAINING PROTEIN ZNF207"/>
    <property type="match status" value="1"/>
</dbReference>
<keyword evidence="2" id="KW-0479">Metal-binding</keyword>
<dbReference type="EMBL" id="SOZI01000134">
    <property type="protein sequence ID" value="TNY18542.1"/>
    <property type="molecule type" value="Genomic_DNA"/>
</dbReference>
<dbReference type="Gene3D" id="3.30.160.60">
    <property type="entry name" value="Classic Zinc Finger"/>
    <property type="match status" value="1"/>
</dbReference>
<keyword evidence="5" id="KW-0539">Nucleus</keyword>
<reference evidence="8 9" key="1">
    <citation type="submission" date="2019-03" db="EMBL/GenBank/DDBJ databases">
        <title>Rhodosporidium diobovatum UCD-FST 08-225 genome sequencing, assembly, and annotation.</title>
        <authorList>
            <person name="Fakankun I.U."/>
            <person name="Fristensky B."/>
            <person name="Levin D.B."/>
        </authorList>
    </citation>
    <scope>NUCLEOTIDE SEQUENCE [LARGE SCALE GENOMIC DNA]</scope>
    <source>
        <strain evidence="8 9">UCD-FST 08-225</strain>
    </source>
</reference>
<evidence type="ECO:0000256" key="2">
    <source>
        <dbReference type="ARBA" id="ARBA00022723"/>
    </source>
</evidence>
<sequence>MGKKKSKTKRIADMAWCWYCDRTFEDQRVLLSHQKAKHFRCPMCPRRLNTAGGLGVHLDQVHKVGTDKIENALPGRESFDVEIYGMEGVPPADLAAWKRRMADELGLPNPDDLKPKKPRFPQVALTPAEARAQLAAHKALMGLGPAPAPAPAAAAPPVAAIPPPAAAPVAGAPPPPHIPPPPPGFTLPPGIRAPPGGLPFPPPPGFQLPPGDRPTQD</sequence>
<dbReference type="AlphaFoldDB" id="A0A5C5FQF0"/>
<keyword evidence="3" id="KW-0863">Zinc-finger</keyword>
<name>A0A5C5FQF0_9BASI</name>
<evidence type="ECO:0000256" key="5">
    <source>
        <dbReference type="ARBA" id="ARBA00023242"/>
    </source>
</evidence>
<comment type="subcellular location">
    <subcellularLocation>
        <location evidence="1">Nucleus</location>
    </subcellularLocation>
</comment>
<protein>
    <recommendedName>
        <fullName evidence="7">C2H2-type domain-containing protein</fullName>
    </recommendedName>
</protein>
<evidence type="ECO:0000256" key="6">
    <source>
        <dbReference type="SAM" id="MobiDB-lite"/>
    </source>
</evidence>
<dbReference type="PROSITE" id="PS00028">
    <property type="entry name" value="ZINC_FINGER_C2H2_1"/>
    <property type="match status" value="1"/>
</dbReference>
<evidence type="ECO:0000256" key="3">
    <source>
        <dbReference type="ARBA" id="ARBA00022771"/>
    </source>
</evidence>
<dbReference type="SMART" id="SM00355">
    <property type="entry name" value="ZnF_C2H2"/>
    <property type="match status" value="2"/>
</dbReference>
<proteinExistence type="predicted"/>
<feature type="compositionally biased region" description="Pro residues" evidence="6">
    <location>
        <begin position="163"/>
        <end position="186"/>
    </location>
</feature>
<dbReference type="InterPro" id="IPR036236">
    <property type="entry name" value="Znf_C2H2_sf"/>
</dbReference>
<evidence type="ECO:0000313" key="8">
    <source>
        <dbReference type="EMBL" id="TNY18542.1"/>
    </source>
</evidence>
<keyword evidence="9" id="KW-1185">Reference proteome</keyword>
<dbReference type="STRING" id="5288.A0A5C5FQF0"/>
<organism evidence="8 9">
    <name type="scientific">Rhodotorula diobovata</name>
    <dbReference type="NCBI Taxonomy" id="5288"/>
    <lineage>
        <taxon>Eukaryota</taxon>
        <taxon>Fungi</taxon>
        <taxon>Dikarya</taxon>
        <taxon>Basidiomycota</taxon>
        <taxon>Pucciniomycotina</taxon>
        <taxon>Microbotryomycetes</taxon>
        <taxon>Sporidiobolales</taxon>
        <taxon>Sporidiobolaceae</taxon>
        <taxon>Rhodotorula</taxon>
    </lineage>
</organism>
<dbReference type="Proteomes" id="UP000311382">
    <property type="component" value="Unassembled WGS sequence"/>
</dbReference>